<organism evidence="2 5">
    <name type="scientific">Trichinella papuae</name>
    <dbReference type="NCBI Taxonomy" id="268474"/>
    <lineage>
        <taxon>Eukaryota</taxon>
        <taxon>Metazoa</taxon>
        <taxon>Ecdysozoa</taxon>
        <taxon>Nematoda</taxon>
        <taxon>Enoplea</taxon>
        <taxon>Dorylaimia</taxon>
        <taxon>Trichinellida</taxon>
        <taxon>Trichinellidae</taxon>
        <taxon>Trichinella</taxon>
    </lineage>
</organism>
<reference evidence="2 5" key="1">
    <citation type="submission" date="2015-01" db="EMBL/GenBank/DDBJ databases">
        <title>Evolution of Trichinella species and genotypes.</title>
        <authorList>
            <person name="Korhonen P.K."/>
            <person name="Edoardo P."/>
            <person name="Giuseppe L.R."/>
            <person name="Gasser R.B."/>
        </authorList>
    </citation>
    <scope>NUCLEOTIDE SEQUENCE [LARGE SCALE GENOMIC DNA]</scope>
    <source>
        <strain evidence="2">ISS1980</strain>
    </source>
</reference>
<evidence type="ECO:0000313" key="4">
    <source>
        <dbReference type="EMBL" id="KRZ64253.1"/>
    </source>
</evidence>
<dbReference type="EMBL" id="JYDO01001917">
    <property type="protein sequence ID" value="KRZ63797.1"/>
    <property type="molecule type" value="Genomic_DNA"/>
</dbReference>
<comment type="caution">
    <text evidence="2">The sequence shown here is derived from an EMBL/GenBank/DDBJ whole genome shotgun (WGS) entry which is preliminary data.</text>
</comment>
<sequence>MKRCRHEEKRGRHEAEQLKRKKGEVIPMLN</sequence>
<protein>
    <submittedName>
        <fullName evidence="2">Uncharacterized protein</fullName>
    </submittedName>
</protein>
<gene>
    <name evidence="3" type="ORF">T10_11205</name>
    <name evidence="2" type="ORF">T10_11467</name>
    <name evidence="4" type="ORF">T10_13688</name>
</gene>
<accession>A0A0V1LW69</accession>
<evidence type="ECO:0000313" key="3">
    <source>
        <dbReference type="EMBL" id="KRZ63797.1"/>
    </source>
</evidence>
<proteinExistence type="predicted"/>
<name>A0A0V1LW69_9BILA</name>
<keyword evidence="5" id="KW-1185">Reference proteome</keyword>
<evidence type="ECO:0000313" key="5">
    <source>
        <dbReference type="Proteomes" id="UP000054843"/>
    </source>
</evidence>
<dbReference type="Proteomes" id="UP000054843">
    <property type="component" value="Unassembled WGS sequence"/>
</dbReference>
<dbReference type="EMBL" id="JYDO01001998">
    <property type="protein sequence ID" value="KRZ63757.1"/>
    <property type="molecule type" value="Genomic_DNA"/>
</dbReference>
<dbReference type="AlphaFoldDB" id="A0A0V1LW69"/>
<dbReference type="EMBL" id="JYDO01001301">
    <property type="protein sequence ID" value="KRZ64253.1"/>
    <property type="molecule type" value="Genomic_DNA"/>
</dbReference>
<feature type="region of interest" description="Disordered" evidence="1">
    <location>
        <begin position="1"/>
        <end position="30"/>
    </location>
</feature>
<evidence type="ECO:0000256" key="1">
    <source>
        <dbReference type="SAM" id="MobiDB-lite"/>
    </source>
</evidence>
<evidence type="ECO:0000313" key="2">
    <source>
        <dbReference type="EMBL" id="KRZ63757.1"/>
    </source>
</evidence>
<feature type="compositionally biased region" description="Basic and acidic residues" evidence="1">
    <location>
        <begin position="1"/>
        <end position="18"/>
    </location>
</feature>